<sequence>MLILLFLMLLFFILVVAGSLVFLELFTFVYTTYLCDAPYLPLDKKNIDLALEVLQLSGNDVFVDFGSGDGRVLLSALREHGVKRAIGVEKDRYQALKSKIFLKLRYKGYGTYCVYREDIFRPSTKLLEDLSQITAVYMYLFPSMIDRIYIQLLEQKRPFRIVCCRYSLSGIPPTSVIKGEEFDSYYYEIG</sequence>
<dbReference type="Gene3D" id="3.40.50.150">
    <property type="entry name" value="Vaccinia Virus protein VP39"/>
    <property type="match status" value="1"/>
</dbReference>
<evidence type="ECO:0000256" key="2">
    <source>
        <dbReference type="ARBA" id="ARBA00022679"/>
    </source>
</evidence>
<dbReference type="AlphaFoldDB" id="A0A955IW44"/>
<reference evidence="5" key="1">
    <citation type="submission" date="2020-04" db="EMBL/GenBank/DDBJ databases">
        <authorList>
            <person name="Zhang T."/>
        </authorList>
    </citation>
    <scope>NUCLEOTIDE SEQUENCE</scope>
    <source>
        <strain evidence="5">HKST-UBA80</strain>
    </source>
</reference>
<dbReference type="PANTHER" id="PTHR13610">
    <property type="entry name" value="METHYLTRANSFERASE DOMAIN-CONTAINING PROTEIN"/>
    <property type="match status" value="1"/>
</dbReference>
<keyword evidence="1" id="KW-0489">Methyltransferase</keyword>
<keyword evidence="3" id="KW-0949">S-adenosyl-L-methionine</keyword>
<dbReference type="Proteomes" id="UP000714817">
    <property type="component" value="Unassembled WGS sequence"/>
</dbReference>
<dbReference type="GO" id="GO:0031151">
    <property type="term" value="F:histone H3K79 methyltransferase activity"/>
    <property type="evidence" value="ECO:0007669"/>
    <property type="project" value="InterPro"/>
</dbReference>
<keyword evidence="2" id="KW-0808">Transferase</keyword>
<evidence type="ECO:0000256" key="3">
    <source>
        <dbReference type="ARBA" id="ARBA00022691"/>
    </source>
</evidence>
<evidence type="ECO:0000256" key="1">
    <source>
        <dbReference type="ARBA" id="ARBA00022603"/>
    </source>
</evidence>
<dbReference type="InterPro" id="IPR029063">
    <property type="entry name" value="SAM-dependent_MTases_sf"/>
</dbReference>
<proteinExistence type="predicted"/>
<name>A0A955IW44_UNCKA</name>
<dbReference type="InterPro" id="IPR026170">
    <property type="entry name" value="FAM173A/B"/>
</dbReference>
<dbReference type="PANTHER" id="PTHR13610:SF20">
    <property type="entry name" value="METHYLTRANSFERASE DOMAIN-CONTAINING PROTEIN"/>
    <property type="match status" value="1"/>
</dbReference>
<comment type="caution">
    <text evidence="5">The sequence shown here is derived from an EMBL/GenBank/DDBJ whole genome shotgun (WGS) entry which is preliminary data.</text>
</comment>
<dbReference type="Pfam" id="PF08123">
    <property type="entry name" value="DOT1"/>
    <property type="match status" value="1"/>
</dbReference>
<dbReference type="SUPFAM" id="SSF53335">
    <property type="entry name" value="S-adenosyl-L-methionine-dependent methyltransferases"/>
    <property type="match status" value="1"/>
</dbReference>
<protein>
    <recommendedName>
        <fullName evidence="4">DOT1 domain-containing protein</fullName>
    </recommendedName>
</protein>
<organism evidence="5 6">
    <name type="scientific">candidate division WWE3 bacterium</name>
    <dbReference type="NCBI Taxonomy" id="2053526"/>
    <lineage>
        <taxon>Bacteria</taxon>
        <taxon>Katanobacteria</taxon>
    </lineage>
</organism>
<dbReference type="EMBL" id="JAGQNY010000007">
    <property type="protein sequence ID" value="MCA9302149.1"/>
    <property type="molecule type" value="Genomic_DNA"/>
</dbReference>
<evidence type="ECO:0000313" key="6">
    <source>
        <dbReference type="Proteomes" id="UP000714817"/>
    </source>
</evidence>
<reference evidence="5" key="2">
    <citation type="journal article" date="2021" name="Microbiome">
        <title>Successional dynamics and alternative stable states in a saline activated sludge microbial community over 9 years.</title>
        <authorList>
            <person name="Wang Y."/>
            <person name="Ye J."/>
            <person name="Ju F."/>
            <person name="Liu L."/>
            <person name="Boyd J.A."/>
            <person name="Deng Y."/>
            <person name="Parks D.H."/>
            <person name="Jiang X."/>
            <person name="Yin X."/>
            <person name="Woodcroft B.J."/>
            <person name="Tyson G.W."/>
            <person name="Hugenholtz P."/>
            <person name="Polz M.F."/>
            <person name="Zhang T."/>
        </authorList>
    </citation>
    <scope>NUCLEOTIDE SEQUENCE</scope>
    <source>
        <strain evidence="5">HKST-UBA80</strain>
    </source>
</reference>
<gene>
    <name evidence="5" type="ORF">KDA10_02185</name>
</gene>
<accession>A0A955IW44</accession>
<evidence type="ECO:0000259" key="4">
    <source>
        <dbReference type="Pfam" id="PF08123"/>
    </source>
</evidence>
<dbReference type="InterPro" id="IPR025789">
    <property type="entry name" value="DOT1_dom"/>
</dbReference>
<feature type="domain" description="DOT1" evidence="4">
    <location>
        <begin position="50"/>
        <end position="94"/>
    </location>
</feature>
<dbReference type="GO" id="GO:0032259">
    <property type="term" value="P:methylation"/>
    <property type="evidence" value="ECO:0007669"/>
    <property type="project" value="UniProtKB-KW"/>
</dbReference>
<evidence type="ECO:0000313" key="5">
    <source>
        <dbReference type="EMBL" id="MCA9302149.1"/>
    </source>
</evidence>